<reference evidence="1" key="1">
    <citation type="submission" date="2021-01" db="EMBL/GenBank/DDBJ databases">
        <authorList>
            <consortium name="Genoscope - CEA"/>
            <person name="William W."/>
        </authorList>
    </citation>
    <scope>NUCLEOTIDE SEQUENCE</scope>
</reference>
<gene>
    <name evidence="1" type="ORF">DARMORV10_C04P33040.1</name>
</gene>
<dbReference type="Proteomes" id="UP001295469">
    <property type="component" value="Chromosome C04"/>
</dbReference>
<sequence>MSFGFDVDELEVVALDLSLLSLHGGFCCREKALKETMVKLLYFTRMVLPFLDFCNLTPTFFNL</sequence>
<organism evidence="1">
    <name type="scientific">Brassica napus</name>
    <name type="common">Rape</name>
    <dbReference type="NCBI Taxonomy" id="3708"/>
    <lineage>
        <taxon>Eukaryota</taxon>
        <taxon>Viridiplantae</taxon>
        <taxon>Streptophyta</taxon>
        <taxon>Embryophyta</taxon>
        <taxon>Tracheophyta</taxon>
        <taxon>Spermatophyta</taxon>
        <taxon>Magnoliopsida</taxon>
        <taxon>eudicotyledons</taxon>
        <taxon>Gunneridae</taxon>
        <taxon>Pentapetalae</taxon>
        <taxon>rosids</taxon>
        <taxon>malvids</taxon>
        <taxon>Brassicales</taxon>
        <taxon>Brassicaceae</taxon>
        <taxon>Brassiceae</taxon>
        <taxon>Brassica</taxon>
    </lineage>
</organism>
<proteinExistence type="predicted"/>
<name>A0A816JXZ5_BRANA</name>
<protein>
    <submittedName>
        <fullName evidence="1">(rape) hypothetical protein</fullName>
    </submittedName>
</protein>
<dbReference type="AlphaFoldDB" id="A0A816JXZ5"/>
<feature type="non-terminal residue" evidence="1">
    <location>
        <position position="63"/>
    </location>
</feature>
<dbReference type="EMBL" id="HG994368">
    <property type="protein sequence ID" value="CAF1846572.1"/>
    <property type="molecule type" value="Genomic_DNA"/>
</dbReference>
<accession>A0A816JXZ5</accession>
<evidence type="ECO:0000313" key="1">
    <source>
        <dbReference type="EMBL" id="CAF1846572.1"/>
    </source>
</evidence>